<dbReference type="Pfam" id="PF03358">
    <property type="entry name" value="FMN_red"/>
    <property type="match status" value="1"/>
</dbReference>
<dbReference type="PANTHER" id="PTHR43408:SF2">
    <property type="entry name" value="FMN REDUCTASE (NADPH)"/>
    <property type="match status" value="1"/>
</dbReference>
<dbReference type="EMBL" id="JBHSAO010000007">
    <property type="protein sequence ID" value="MFC4024249.1"/>
    <property type="molecule type" value="Genomic_DNA"/>
</dbReference>
<dbReference type="SUPFAM" id="SSF52218">
    <property type="entry name" value="Flavoproteins"/>
    <property type="match status" value="1"/>
</dbReference>
<proteinExistence type="predicted"/>
<keyword evidence="3 5" id="KW-0560">Oxidoreductase</keyword>
<dbReference type="Gene3D" id="3.40.50.360">
    <property type="match status" value="1"/>
</dbReference>
<dbReference type="EC" id="1.-.-.-" evidence="5"/>
<evidence type="ECO:0000256" key="3">
    <source>
        <dbReference type="ARBA" id="ARBA00023002"/>
    </source>
</evidence>
<comment type="caution">
    <text evidence="5">The sequence shown here is derived from an EMBL/GenBank/DDBJ whole genome shotgun (WGS) entry which is preliminary data.</text>
</comment>
<evidence type="ECO:0000259" key="4">
    <source>
        <dbReference type="Pfam" id="PF03358"/>
    </source>
</evidence>
<evidence type="ECO:0000313" key="5">
    <source>
        <dbReference type="EMBL" id="MFC4024249.1"/>
    </source>
</evidence>
<gene>
    <name evidence="5" type="ORF">ACFOUV_10635</name>
</gene>
<keyword evidence="2" id="KW-0288">FMN</keyword>
<dbReference type="Proteomes" id="UP001595772">
    <property type="component" value="Unassembled WGS sequence"/>
</dbReference>
<dbReference type="InterPro" id="IPR029039">
    <property type="entry name" value="Flavoprotein-like_sf"/>
</dbReference>
<feature type="domain" description="NADPH-dependent FMN reductase-like" evidence="4">
    <location>
        <begin position="1"/>
        <end position="145"/>
    </location>
</feature>
<keyword evidence="6" id="KW-1185">Reference proteome</keyword>
<name>A0ABV8H079_9BACI</name>
<dbReference type="InterPro" id="IPR005025">
    <property type="entry name" value="FMN_Rdtase-like_dom"/>
</dbReference>
<keyword evidence="1" id="KW-0285">Flavoprotein</keyword>
<evidence type="ECO:0000256" key="2">
    <source>
        <dbReference type="ARBA" id="ARBA00022643"/>
    </source>
</evidence>
<sequence>MKIIGISGSIVGSKTRIAVERVLNRMKKQHTDVEVELIDMKEYRLVFSDGRDYRDYTGDTKTVLEKIMAADGYIIGTPTFQASIPGTLKNLFDLLPMDAFRDKVIGIVSTAGSAKHYLVVEQQLKPILTYMLASVVSKYVFIEEKHYYQKEIIDDEIIFRLDRLADDTIYSIQAAEEIKKANESAYPF</sequence>
<dbReference type="RefSeq" id="WP_379496742.1">
    <property type="nucleotide sequence ID" value="NZ_JBHSAO010000007.1"/>
</dbReference>
<organism evidence="5 6">
    <name type="scientific">Oceanobacillus longus</name>
    <dbReference type="NCBI Taxonomy" id="930120"/>
    <lineage>
        <taxon>Bacteria</taxon>
        <taxon>Bacillati</taxon>
        <taxon>Bacillota</taxon>
        <taxon>Bacilli</taxon>
        <taxon>Bacillales</taxon>
        <taxon>Bacillaceae</taxon>
        <taxon>Oceanobacillus</taxon>
    </lineage>
</organism>
<accession>A0ABV8H079</accession>
<dbReference type="GO" id="GO:0016491">
    <property type="term" value="F:oxidoreductase activity"/>
    <property type="evidence" value="ECO:0007669"/>
    <property type="project" value="UniProtKB-KW"/>
</dbReference>
<evidence type="ECO:0000256" key="1">
    <source>
        <dbReference type="ARBA" id="ARBA00022630"/>
    </source>
</evidence>
<dbReference type="InterPro" id="IPR051814">
    <property type="entry name" value="NAD(P)H-dep_FMN_reductase"/>
</dbReference>
<reference evidence="6" key="1">
    <citation type="journal article" date="2019" name="Int. J. Syst. Evol. Microbiol.">
        <title>The Global Catalogue of Microorganisms (GCM) 10K type strain sequencing project: providing services to taxonomists for standard genome sequencing and annotation.</title>
        <authorList>
            <consortium name="The Broad Institute Genomics Platform"/>
            <consortium name="The Broad Institute Genome Sequencing Center for Infectious Disease"/>
            <person name="Wu L."/>
            <person name="Ma J."/>
        </authorList>
    </citation>
    <scope>NUCLEOTIDE SEQUENCE [LARGE SCALE GENOMIC DNA]</scope>
    <source>
        <strain evidence="6">IBRC-M 10703</strain>
    </source>
</reference>
<evidence type="ECO:0000313" key="6">
    <source>
        <dbReference type="Proteomes" id="UP001595772"/>
    </source>
</evidence>
<protein>
    <submittedName>
        <fullName evidence="5">NADPH-dependent FMN reductase</fullName>
        <ecNumber evidence="5">1.-.-.-</ecNumber>
    </submittedName>
</protein>
<dbReference type="PANTHER" id="PTHR43408">
    <property type="entry name" value="FMN REDUCTASE (NADPH)"/>
    <property type="match status" value="1"/>
</dbReference>